<evidence type="ECO:0000256" key="3">
    <source>
        <dbReference type="ARBA" id="ARBA00022840"/>
    </source>
</evidence>
<keyword evidence="2" id="KW-0547">Nucleotide-binding</keyword>
<comment type="caution">
    <text evidence="4">The sequence shown here is derived from an EMBL/GenBank/DDBJ whole genome shotgun (WGS) entry which is preliminary data.</text>
</comment>
<dbReference type="SUPFAM" id="SSF53067">
    <property type="entry name" value="Actin-like ATPase domain"/>
    <property type="match status" value="2"/>
</dbReference>
<gene>
    <name evidence="4" type="primary">yegD</name>
    <name evidence="4" type="ORF">ACFO3I_06765</name>
</gene>
<dbReference type="Proteomes" id="UP001595962">
    <property type="component" value="Unassembled WGS sequence"/>
</dbReference>
<dbReference type="InterPro" id="IPR018181">
    <property type="entry name" value="Heat_shock_70_CS"/>
</dbReference>
<dbReference type="Gene3D" id="3.30.420.40">
    <property type="match status" value="3"/>
</dbReference>
<accession>A0ABV9JKG8</accession>
<keyword evidence="3" id="KW-0067">ATP-binding</keyword>
<dbReference type="Pfam" id="PF00012">
    <property type="entry name" value="HSP70"/>
    <property type="match status" value="1"/>
</dbReference>
<evidence type="ECO:0000256" key="1">
    <source>
        <dbReference type="ARBA" id="ARBA00007381"/>
    </source>
</evidence>
<reference evidence="5" key="1">
    <citation type="journal article" date="2019" name="Int. J. Syst. Evol. Microbiol.">
        <title>The Global Catalogue of Microorganisms (GCM) 10K type strain sequencing project: providing services to taxonomists for standard genome sequencing and annotation.</title>
        <authorList>
            <consortium name="The Broad Institute Genomics Platform"/>
            <consortium name="The Broad Institute Genome Sequencing Center for Infectious Disease"/>
            <person name="Wu L."/>
            <person name="Ma J."/>
        </authorList>
    </citation>
    <scope>NUCLEOTIDE SEQUENCE [LARGE SCALE GENOMIC DNA]</scope>
    <source>
        <strain evidence="5">DT28</strain>
    </source>
</reference>
<evidence type="ECO:0000313" key="4">
    <source>
        <dbReference type="EMBL" id="MFC4654722.1"/>
    </source>
</evidence>
<evidence type="ECO:0000313" key="5">
    <source>
        <dbReference type="Proteomes" id="UP001595962"/>
    </source>
</evidence>
<evidence type="ECO:0000256" key="2">
    <source>
        <dbReference type="ARBA" id="ARBA00022741"/>
    </source>
</evidence>
<dbReference type="InterPro" id="IPR013126">
    <property type="entry name" value="Hsp_70_fam"/>
</dbReference>
<dbReference type="PROSITE" id="PS00329">
    <property type="entry name" value="HSP70_2"/>
    <property type="match status" value="1"/>
</dbReference>
<name>A0ABV9JKG8_9GAMM</name>
<comment type="similarity">
    <text evidence="1">Belongs to the heat shock protein 70 family.</text>
</comment>
<protein>
    <submittedName>
        <fullName evidence="4">Molecular chaperone</fullName>
    </submittedName>
</protein>
<dbReference type="PANTHER" id="PTHR42749:SF1">
    <property type="entry name" value="CELL SHAPE-DETERMINING PROTEIN MREB"/>
    <property type="match status" value="1"/>
</dbReference>
<dbReference type="RefSeq" id="WP_377332788.1">
    <property type="nucleotide sequence ID" value="NZ_JBHSGB010000006.1"/>
</dbReference>
<proteinExistence type="inferred from homology"/>
<dbReference type="NCBIfam" id="NF008673">
    <property type="entry name" value="PRK11678.1"/>
    <property type="match status" value="1"/>
</dbReference>
<dbReference type="InterPro" id="IPR043129">
    <property type="entry name" value="ATPase_NBD"/>
</dbReference>
<dbReference type="EMBL" id="JBHSGB010000006">
    <property type="protein sequence ID" value="MFC4654722.1"/>
    <property type="molecule type" value="Genomic_DNA"/>
</dbReference>
<organism evidence="4 5">
    <name type="scientific">Rheinheimera marina</name>
    <dbReference type="NCBI Taxonomy" id="1774958"/>
    <lineage>
        <taxon>Bacteria</taxon>
        <taxon>Pseudomonadati</taxon>
        <taxon>Pseudomonadota</taxon>
        <taxon>Gammaproteobacteria</taxon>
        <taxon>Chromatiales</taxon>
        <taxon>Chromatiaceae</taxon>
        <taxon>Rheinheimera</taxon>
    </lineage>
</organism>
<keyword evidence="5" id="KW-1185">Reference proteome</keyword>
<dbReference type="PANTHER" id="PTHR42749">
    <property type="entry name" value="CELL SHAPE-DETERMINING PROTEIN MREB"/>
    <property type="match status" value="1"/>
</dbReference>
<sequence length="433" mass="47520">MSRYLAVDFGTSNCAAGFMLHHQPQLLQLEQDGSRYLSSALYIERQRDPDDDEAYLSGSLTALLRQQQQVLIGKAAHQRYSHDPLGGIFIRSPKSMLGSRLTPAQTEIYTQVATLLLQQILQQAGTQLDAPVTQLLLGRPVHFQGLDQAVGDARAEQILREAARRLGVEEVMFAFEPVAAAVEYERTLAQEQLVLVVDIGGGTTDISLIRLGPQLANKFDRNPDLLAHSGRRIGGVDMDIKFCIYGLMSLFGRQSPDLTGKPLPASLFSDAVNIIDIHAQERFYAPASWDELQLLQQKAAQPDLLQRFSTVWQQHLSYYLNQQAEQAKIALTQQPQVQVVLDRVEAGLAQQLSQQQLTEALYQELAGIGRLIQDCLQGAQSRPDAVFVTGGSSAIPGIAPLLQQLLPDVPVVRGDQFGSVGMGLCKLGQLAFA</sequence>